<keyword evidence="7" id="KW-1185">Reference proteome</keyword>
<name>A0A421BNW3_9RHOB</name>
<evidence type="ECO:0000256" key="3">
    <source>
        <dbReference type="ARBA" id="ARBA00022448"/>
    </source>
</evidence>
<dbReference type="EMBL" id="RCHI01000008">
    <property type="protein sequence ID" value="RLL64773.1"/>
    <property type="molecule type" value="Genomic_DNA"/>
</dbReference>
<dbReference type="AlphaFoldDB" id="A0A421BNW3"/>
<dbReference type="InterPro" id="IPR005669">
    <property type="entry name" value="Thiosulph/SO4-bd"/>
</dbReference>
<dbReference type="GO" id="GO:0140104">
    <property type="term" value="F:molecular carrier activity"/>
    <property type="evidence" value="ECO:0007669"/>
    <property type="project" value="InterPro"/>
</dbReference>
<dbReference type="NCBIfam" id="NF008022">
    <property type="entry name" value="PRK10752.1"/>
    <property type="match status" value="1"/>
</dbReference>
<keyword evidence="5" id="KW-0574">Periplasm</keyword>
<dbReference type="PANTHER" id="PTHR30368:SF2">
    <property type="entry name" value="SULFATE-BINDING PROTEIN"/>
    <property type="match status" value="1"/>
</dbReference>
<dbReference type="InterPro" id="IPR034408">
    <property type="entry name" value="Sulphate/thiosulphate_BS"/>
</dbReference>
<evidence type="ECO:0000256" key="4">
    <source>
        <dbReference type="ARBA" id="ARBA00022729"/>
    </source>
</evidence>
<dbReference type="Gene3D" id="3.40.190.10">
    <property type="entry name" value="Periplasmic binding protein-like II"/>
    <property type="match status" value="2"/>
</dbReference>
<comment type="subcellular location">
    <subcellularLocation>
        <location evidence="1">Periplasm</location>
    </subcellularLocation>
</comment>
<protein>
    <submittedName>
        <fullName evidence="6">Sulfate ABC transporter substrate-binding protein</fullName>
    </submittedName>
</protein>
<accession>A0A421BNW3</accession>
<keyword evidence="3" id="KW-0813">Transport</keyword>
<dbReference type="GO" id="GO:0042597">
    <property type="term" value="C:periplasmic space"/>
    <property type="evidence" value="ECO:0007669"/>
    <property type="project" value="UniProtKB-SubCell"/>
</dbReference>
<sequence length="375" mass="40576">MFRTIQFAGRLSAQGQLVEAHPDGRVTITTGRETLTGFPVNLVRAARTTITALALALAALAAAPHPTQAAETLLNVSYDPTREFYRDYDKLFSDWWVAQGHEAAKVEVSHGGSGAQARAVIDGLDAQVVTLALASDIDKIAAAGKLPADWQGRLPHNSSPYTSTIVFLVREGNPKGIHDWGDLVKDGVEVITPNPKTSGGARWNYLAAWAWAEKNGQDPKTFVGDLFRHVPVLDTGARGATTTFAQRGIGDVLLAWENEAWLAEKQLGEDSFDIVVPSVSILAEPPVAVVDANIKTDAQRDLANAYLEHLYSPEAQALALKHFYRAWDSSKAAPEDAARFAPLHLVTIEDFGGWAKAQPEHFGDGGTFDQIYTAK</sequence>
<evidence type="ECO:0000313" key="7">
    <source>
        <dbReference type="Proteomes" id="UP000279673"/>
    </source>
</evidence>
<proteinExistence type="inferred from homology"/>
<organism evidence="6 7">
    <name type="scientific">Paenirhodobacter hankyongi</name>
    <dbReference type="NCBI Taxonomy" id="2294033"/>
    <lineage>
        <taxon>Bacteria</taxon>
        <taxon>Pseudomonadati</taxon>
        <taxon>Pseudomonadota</taxon>
        <taxon>Alphaproteobacteria</taxon>
        <taxon>Rhodobacterales</taxon>
        <taxon>Rhodobacter group</taxon>
        <taxon>Paenirhodobacter</taxon>
    </lineage>
</organism>
<dbReference type="NCBIfam" id="TIGR00971">
    <property type="entry name" value="3a0106s03"/>
    <property type="match status" value="1"/>
</dbReference>
<comment type="similarity">
    <text evidence="2">Belongs to the prokaryotic sulfate-binding protein family.</text>
</comment>
<dbReference type="GO" id="GO:1901681">
    <property type="term" value="F:sulfur compound binding"/>
    <property type="evidence" value="ECO:0007669"/>
    <property type="project" value="InterPro"/>
</dbReference>
<dbReference type="PROSITE" id="PS00757">
    <property type="entry name" value="PROK_SULFATE_BIND_2"/>
    <property type="match status" value="1"/>
</dbReference>
<gene>
    <name evidence="6" type="ORF">DYS74_10630</name>
</gene>
<evidence type="ECO:0000256" key="5">
    <source>
        <dbReference type="ARBA" id="ARBA00022764"/>
    </source>
</evidence>
<comment type="caution">
    <text evidence="6">The sequence shown here is derived from an EMBL/GenBank/DDBJ whole genome shotgun (WGS) entry which is preliminary data.</text>
</comment>
<dbReference type="PANTHER" id="PTHR30368">
    <property type="entry name" value="SULFATE-BINDING PROTEIN"/>
    <property type="match status" value="1"/>
</dbReference>
<dbReference type="Proteomes" id="UP000279673">
    <property type="component" value="Unassembled WGS sequence"/>
</dbReference>
<evidence type="ECO:0000256" key="2">
    <source>
        <dbReference type="ARBA" id="ARBA00006099"/>
    </source>
</evidence>
<reference evidence="6 7" key="1">
    <citation type="submission" date="2018-10" db="EMBL/GenBank/DDBJ databases">
        <title>Rhodobacter sp . BO-81.</title>
        <authorList>
            <person name="Im W.T."/>
        </authorList>
    </citation>
    <scope>NUCLEOTIDE SEQUENCE [LARGE SCALE GENOMIC DNA]</scope>
    <source>
        <strain evidence="6 7">BO-81</strain>
    </source>
</reference>
<dbReference type="Pfam" id="PF13531">
    <property type="entry name" value="SBP_bac_11"/>
    <property type="match status" value="1"/>
</dbReference>
<evidence type="ECO:0000256" key="1">
    <source>
        <dbReference type="ARBA" id="ARBA00004418"/>
    </source>
</evidence>
<keyword evidence="4" id="KW-0732">Signal</keyword>
<dbReference type="RefSeq" id="WP_121533625.1">
    <property type="nucleotide sequence ID" value="NZ_RCHI01000008.1"/>
</dbReference>
<evidence type="ECO:0000313" key="6">
    <source>
        <dbReference type="EMBL" id="RLL64773.1"/>
    </source>
</evidence>
<dbReference type="GO" id="GO:1902358">
    <property type="term" value="P:sulfate transmembrane transport"/>
    <property type="evidence" value="ECO:0007669"/>
    <property type="project" value="InterPro"/>
</dbReference>
<dbReference type="SUPFAM" id="SSF53850">
    <property type="entry name" value="Periplasmic binding protein-like II"/>
    <property type="match status" value="1"/>
</dbReference>
<dbReference type="CDD" id="cd01005">
    <property type="entry name" value="PBP2_CysP"/>
    <property type="match status" value="1"/>
</dbReference>